<sequence>MAAARDEKFTGTAGRQSEKENAMSSTTLWAGPRTVAVPRTESGFGFTLRHFIVYPPESAVKELKGSENGGDTAVEDHKRKRTKLSSLEPMDTIFVKHVKAGGPAQLAGLNQGDRIVSVNGESVTGKTYSQVIALIQARSSVLLIQDEPLLARMSATITAGVMGH</sequence>
<dbReference type="SMART" id="SM00228">
    <property type="entry name" value="PDZ"/>
    <property type="match status" value="1"/>
</dbReference>
<protein>
    <submittedName>
        <fullName evidence="4">Rho GTPase-activating protein 23-like</fullName>
    </submittedName>
</protein>
<dbReference type="PANTHER" id="PTHR23175">
    <property type="entry name" value="PDZ DOMAIN-CONTAINING PROTEIN"/>
    <property type="match status" value="1"/>
</dbReference>
<dbReference type="RefSeq" id="XP_023932056.1">
    <property type="nucleotide sequence ID" value="XM_024076288.1"/>
</dbReference>
<dbReference type="Gene3D" id="2.30.42.10">
    <property type="match status" value="1"/>
</dbReference>
<proteinExistence type="predicted"/>
<dbReference type="SUPFAM" id="SSF50156">
    <property type="entry name" value="PDZ domain-like"/>
    <property type="match status" value="1"/>
</dbReference>
<dbReference type="GeneID" id="106159796"/>
<evidence type="ECO:0000256" key="1">
    <source>
        <dbReference type="SAM" id="MobiDB-lite"/>
    </source>
</evidence>
<dbReference type="InterPro" id="IPR036034">
    <property type="entry name" value="PDZ_sf"/>
</dbReference>
<dbReference type="InterPro" id="IPR041489">
    <property type="entry name" value="PDZ_6"/>
</dbReference>
<dbReference type="InterPro" id="IPR001478">
    <property type="entry name" value="PDZ"/>
</dbReference>
<dbReference type="Proteomes" id="UP000085678">
    <property type="component" value="Unplaced"/>
</dbReference>
<feature type="domain" description="PDZ" evidence="2">
    <location>
        <begin position="93"/>
        <end position="144"/>
    </location>
</feature>
<name>A0A2R2MP94_LINAN</name>
<keyword evidence="3" id="KW-1185">Reference proteome</keyword>
<organism evidence="3 4">
    <name type="scientific">Lingula anatina</name>
    <name type="common">Brachiopod</name>
    <name type="synonym">Lingula unguis</name>
    <dbReference type="NCBI Taxonomy" id="7574"/>
    <lineage>
        <taxon>Eukaryota</taxon>
        <taxon>Metazoa</taxon>
        <taxon>Spiralia</taxon>
        <taxon>Lophotrochozoa</taxon>
        <taxon>Brachiopoda</taxon>
        <taxon>Linguliformea</taxon>
        <taxon>Lingulata</taxon>
        <taxon>Lingulida</taxon>
        <taxon>Linguloidea</taxon>
        <taxon>Lingulidae</taxon>
        <taxon>Lingula</taxon>
    </lineage>
</organism>
<dbReference type="KEGG" id="lak:106159796"/>
<evidence type="ECO:0000313" key="3">
    <source>
        <dbReference type="Proteomes" id="UP000085678"/>
    </source>
</evidence>
<accession>A0A2R2MP94</accession>
<dbReference type="Pfam" id="PF17820">
    <property type="entry name" value="PDZ_6"/>
    <property type="match status" value="1"/>
</dbReference>
<feature type="region of interest" description="Disordered" evidence="1">
    <location>
        <begin position="1"/>
        <end position="26"/>
    </location>
</feature>
<dbReference type="PROSITE" id="PS50106">
    <property type="entry name" value="PDZ"/>
    <property type="match status" value="1"/>
</dbReference>
<dbReference type="AlphaFoldDB" id="A0A2R2MP94"/>
<reference evidence="4" key="1">
    <citation type="submission" date="2025-08" db="UniProtKB">
        <authorList>
            <consortium name="RefSeq"/>
        </authorList>
    </citation>
    <scope>IDENTIFICATION</scope>
    <source>
        <tissue evidence="4">Gonads</tissue>
    </source>
</reference>
<dbReference type="PANTHER" id="PTHR23175:SF23">
    <property type="entry name" value="PDZ DOMAIN-CONTAINING PROTEIN"/>
    <property type="match status" value="1"/>
</dbReference>
<gene>
    <name evidence="4" type="primary">LOC106159796</name>
</gene>
<evidence type="ECO:0000259" key="2">
    <source>
        <dbReference type="PROSITE" id="PS50106"/>
    </source>
</evidence>
<dbReference type="OrthoDB" id="6281275at2759"/>
<dbReference type="InParanoid" id="A0A2R2MP94"/>
<evidence type="ECO:0000313" key="4">
    <source>
        <dbReference type="RefSeq" id="XP_023932056.1"/>
    </source>
</evidence>